<evidence type="ECO:0000256" key="1">
    <source>
        <dbReference type="ARBA" id="ARBA00004496"/>
    </source>
</evidence>
<evidence type="ECO:0000313" key="8">
    <source>
        <dbReference type="EMBL" id="KAI7797336.1"/>
    </source>
</evidence>
<dbReference type="Proteomes" id="UP001059041">
    <property type="component" value="Linkage Group LG18"/>
</dbReference>
<dbReference type="SUPFAM" id="SSF54518">
    <property type="entry name" value="Tubby C-terminal domain-like"/>
    <property type="match status" value="1"/>
</dbReference>
<dbReference type="InterPro" id="IPR025659">
    <property type="entry name" value="Tubby-like_C"/>
</dbReference>
<feature type="compositionally biased region" description="Basic residues" evidence="6">
    <location>
        <begin position="134"/>
        <end position="149"/>
    </location>
</feature>
<dbReference type="FunFam" id="3.20.90.10:FF:000001">
    <property type="entry name" value="Tubby-like protein"/>
    <property type="match status" value="1"/>
</dbReference>
<evidence type="ECO:0000256" key="4">
    <source>
        <dbReference type="ARBA" id="ARBA00022490"/>
    </source>
</evidence>
<keyword evidence="9" id="KW-1185">Reference proteome</keyword>
<comment type="subcellular location">
    <subcellularLocation>
        <location evidence="1">Cytoplasm</location>
    </subcellularLocation>
    <subcellularLocation>
        <location evidence="2">Secreted</location>
    </subcellularLocation>
</comment>
<keyword evidence="4" id="KW-0963">Cytoplasm</keyword>
<dbReference type="EMBL" id="JAFHDT010000018">
    <property type="protein sequence ID" value="KAI7797336.1"/>
    <property type="molecule type" value="Genomic_DNA"/>
</dbReference>
<dbReference type="InterPro" id="IPR000007">
    <property type="entry name" value="Tubby_C"/>
</dbReference>
<protein>
    <submittedName>
        <fullName evidence="8">Tubby protein-like protein</fullName>
    </submittedName>
</protein>
<dbReference type="AlphaFoldDB" id="A0A9W7TII0"/>
<dbReference type="GO" id="GO:0005576">
    <property type="term" value="C:extracellular region"/>
    <property type="evidence" value="ECO:0007669"/>
    <property type="project" value="UniProtKB-SubCell"/>
</dbReference>
<dbReference type="PRINTS" id="PR01574">
    <property type="entry name" value="TUBBYPROTEIN"/>
</dbReference>
<evidence type="ECO:0000313" key="9">
    <source>
        <dbReference type="Proteomes" id="UP001059041"/>
    </source>
</evidence>
<evidence type="ECO:0000256" key="6">
    <source>
        <dbReference type="SAM" id="MobiDB-lite"/>
    </source>
</evidence>
<feature type="region of interest" description="Disordered" evidence="6">
    <location>
        <begin position="121"/>
        <end position="290"/>
    </location>
</feature>
<accession>A0A9W7TII0</accession>
<evidence type="ECO:0000256" key="3">
    <source>
        <dbReference type="ARBA" id="ARBA00007129"/>
    </source>
</evidence>
<name>A0A9W7TII0_TRIRA</name>
<feature type="compositionally biased region" description="Basic and acidic residues" evidence="6">
    <location>
        <begin position="1"/>
        <end position="13"/>
    </location>
</feature>
<feature type="compositionally biased region" description="Polar residues" evidence="6">
    <location>
        <begin position="264"/>
        <end position="277"/>
    </location>
</feature>
<dbReference type="Pfam" id="PF01167">
    <property type="entry name" value="Tub"/>
    <property type="match status" value="1"/>
</dbReference>
<dbReference type="PRINTS" id="PR01573">
    <property type="entry name" value="SUPERTUBBY"/>
</dbReference>
<gene>
    <name evidence="8" type="ORF">IRJ41_024595</name>
</gene>
<dbReference type="OrthoDB" id="8775810at2759"/>
<dbReference type="PROSITE" id="PS01200">
    <property type="entry name" value="TUB_1"/>
    <property type="match status" value="1"/>
</dbReference>
<dbReference type="PANTHER" id="PTHR16517">
    <property type="entry name" value="TUBBY-RELATED"/>
    <property type="match status" value="1"/>
</dbReference>
<feature type="compositionally biased region" description="Polar residues" evidence="6">
    <location>
        <begin position="181"/>
        <end position="190"/>
    </location>
</feature>
<dbReference type="InterPro" id="IPR018066">
    <property type="entry name" value="Tubby_C_CS"/>
</dbReference>
<dbReference type="GO" id="GO:0005737">
    <property type="term" value="C:cytoplasm"/>
    <property type="evidence" value="ECO:0007669"/>
    <property type="project" value="UniProtKB-SubCell"/>
</dbReference>
<evidence type="ECO:0000256" key="5">
    <source>
        <dbReference type="ARBA" id="ARBA00022525"/>
    </source>
</evidence>
<comment type="caution">
    <text evidence="8">The sequence shown here is derived from an EMBL/GenBank/DDBJ whole genome shotgun (WGS) entry which is preliminary data.</text>
</comment>
<dbReference type="GO" id="GO:0005929">
    <property type="term" value="C:cilium"/>
    <property type="evidence" value="ECO:0007669"/>
    <property type="project" value="TreeGrafter"/>
</dbReference>
<comment type="similarity">
    <text evidence="3">Belongs to the TUB family.</text>
</comment>
<evidence type="ECO:0000256" key="2">
    <source>
        <dbReference type="ARBA" id="ARBA00004613"/>
    </source>
</evidence>
<organism evidence="8 9">
    <name type="scientific">Triplophysa rosa</name>
    <name type="common">Cave loach</name>
    <dbReference type="NCBI Taxonomy" id="992332"/>
    <lineage>
        <taxon>Eukaryota</taxon>
        <taxon>Metazoa</taxon>
        <taxon>Chordata</taxon>
        <taxon>Craniata</taxon>
        <taxon>Vertebrata</taxon>
        <taxon>Euteleostomi</taxon>
        <taxon>Actinopterygii</taxon>
        <taxon>Neopterygii</taxon>
        <taxon>Teleostei</taxon>
        <taxon>Ostariophysi</taxon>
        <taxon>Cypriniformes</taxon>
        <taxon>Nemacheilidae</taxon>
        <taxon>Triplophysa</taxon>
    </lineage>
</organism>
<dbReference type="PANTHER" id="PTHR16517:SF111">
    <property type="entry name" value="SI:DKEY-220F10.4"/>
    <property type="match status" value="1"/>
</dbReference>
<feature type="domain" description="Tubby C-terminal" evidence="7">
    <location>
        <begin position="303"/>
        <end position="546"/>
    </location>
</feature>
<reference evidence="8" key="1">
    <citation type="submission" date="2021-02" db="EMBL/GenBank/DDBJ databases">
        <title>Comparative genomics reveals that relaxation of natural selection precedes convergent phenotypic evolution of cavefish.</title>
        <authorList>
            <person name="Peng Z."/>
        </authorList>
    </citation>
    <scope>NUCLEOTIDE SEQUENCE</scope>
    <source>
        <tissue evidence="8">Muscle</tissue>
    </source>
</reference>
<keyword evidence="5" id="KW-0964">Secreted</keyword>
<evidence type="ECO:0000259" key="7">
    <source>
        <dbReference type="Pfam" id="PF01167"/>
    </source>
</evidence>
<feature type="region of interest" description="Disordered" evidence="6">
    <location>
        <begin position="1"/>
        <end position="31"/>
    </location>
</feature>
<dbReference type="InterPro" id="IPR005398">
    <property type="entry name" value="Tubby_N"/>
</dbReference>
<feature type="compositionally biased region" description="Basic and acidic residues" evidence="6">
    <location>
        <begin position="170"/>
        <end position="180"/>
    </location>
</feature>
<dbReference type="GO" id="GO:0061512">
    <property type="term" value="P:protein localization to cilium"/>
    <property type="evidence" value="ECO:0007669"/>
    <property type="project" value="TreeGrafter"/>
</dbReference>
<proteinExistence type="inferred from homology"/>
<dbReference type="Gene3D" id="3.20.90.10">
    <property type="entry name" value="Tubby Protein, Chain A"/>
    <property type="match status" value="1"/>
</dbReference>
<sequence length="552" mass="62907">MEEAEIRQQKLDNQRSLLIKKQQRRRTDARMVTANHDIHTKTRRQKAGSDDTALLISQSQSNTSLNDTQPEQVYESTVEEISLGELTISSKVEETSQEMDVSHPVMPKKIDLEISTQPSPECILDTEDKTDVKKTKKKCMKKRQTKLPKKAGELEENEDIEKKSIKKKDKKNESKEKVKTGEQSSIQTDSVMEFNIDAENNVESESEDERKDWSKSPVSPTPEKEQNLTAAKHDLSDSDEEKKKDEGDKREIEKPSKKPKGAKNVNNLASFNSNYKESSSDSDSLDIGRTSPMSLEDLELFATRPAPRDVTIQCRITRDKRGVEKGIYPTYYLHMEKEDGKRVFLMAGRKRKKCKTSNYLISINPTDLSRDTESFIGKLRSNVLGTKFTVYDNGVNPEKKTFIKETDTLRQELAAICYEKNVLGFKGPRKMTVIIPGMHENDERAVIRPKTELESLLTRFENGNKENLVSLVNKSPSWNEQTQSYVLNFHGRVTQASVKNFQIVHPDNMDYIVMQFGRVADNVFSMDYSFPLCALQAFAITLSSFDGKLACE</sequence>
<feature type="compositionally biased region" description="Basic and acidic residues" evidence="6">
    <location>
        <begin position="222"/>
        <end position="256"/>
    </location>
</feature>